<organism evidence="2 3">
    <name type="scientific">Staphylotrichum longicolle</name>
    <dbReference type="NCBI Taxonomy" id="669026"/>
    <lineage>
        <taxon>Eukaryota</taxon>
        <taxon>Fungi</taxon>
        <taxon>Dikarya</taxon>
        <taxon>Ascomycota</taxon>
        <taxon>Pezizomycotina</taxon>
        <taxon>Sordariomycetes</taxon>
        <taxon>Sordariomycetidae</taxon>
        <taxon>Sordariales</taxon>
        <taxon>Chaetomiaceae</taxon>
        <taxon>Staphylotrichum</taxon>
    </lineage>
</organism>
<dbReference type="SUPFAM" id="SSF56112">
    <property type="entry name" value="Protein kinase-like (PK-like)"/>
    <property type="match status" value="1"/>
</dbReference>
<evidence type="ECO:0000259" key="1">
    <source>
        <dbReference type="PROSITE" id="PS50011"/>
    </source>
</evidence>
<name>A0AAD4FC17_9PEZI</name>
<gene>
    <name evidence="2" type="ORF">NEMBOFW57_004623</name>
</gene>
<dbReference type="EMBL" id="JAHCVI010000001">
    <property type="protein sequence ID" value="KAG7294548.1"/>
    <property type="molecule type" value="Genomic_DNA"/>
</dbReference>
<feature type="domain" description="Protein kinase" evidence="1">
    <location>
        <begin position="113"/>
        <end position="512"/>
    </location>
</feature>
<sequence length="543" mass="61125">MSAETISFSFVESARGIPRTYSAFRLANKALSTCKAYQHAEEDLEKKVAIVETVWVKLETQLKFLRRIANQGHLKDELAQCHFTLLQKLNGTLLQAVSQLEMAARSIESNPRAPKFFKIGKWRYAVIKKTLDTLMVELEAWQGRFDPSWYLIILMSGSVLDRVLVESHEKQTTASSAAVGPLDNMRALRRAIDAEHSIAMRNPDRLDLDVGQLFHETNIMPYTTAKVMVRPGSSERLITEPVDLSTVVNSQSISDIERLVRRLQHIDPDTFGILQCEGILRKTDAQSGRLTALHVVYRAPFTTQPPRTLRQLLLSQTDVSLSAIINLPKQLVRSVSYIHACDFVHKNIRPRNILLFPSSDCPIGSAYLLGLTQFRSLAHHTNLLGDPAWHRNLYRHPARQGLRILDSYVMQHDIYSLGVCLLEIGLWRSLVWYPTMENASLAVPVPGLALASLRNVLTDKVFERAHVGNRTGWIKEDLVGMAKKLLPARMGDMYTRIVENCLTCLDEGNEDFGAFTEEEGVDGVALGVRYIEKILSGVTDINL</sequence>
<dbReference type="PANTHER" id="PTHR37542">
    <property type="entry name" value="HELO DOMAIN-CONTAINING PROTEIN-RELATED"/>
    <property type="match status" value="1"/>
</dbReference>
<evidence type="ECO:0000313" key="3">
    <source>
        <dbReference type="Proteomes" id="UP001197093"/>
    </source>
</evidence>
<keyword evidence="3" id="KW-1185">Reference proteome</keyword>
<reference evidence="2" key="1">
    <citation type="submission" date="2023-02" db="EMBL/GenBank/DDBJ databases">
        <authorList>
            <person name="Palmer J.M."/>
        </authorList>
    </citation>
    <scope>NUCLEOTIDE SEQUENCE</scope>
    <source>
        <strain evidence="2">FW57</strain>
    </source>
</reference>
<dbReference type="AlphaFoldDB" id="A0AAD4FC17"/>
<dbReference type="PANTHER" id="PTHR37542:SF1">
    <property type="entry name" value="PRION-INHIBITION AND PROPAGATION HELO DOMAIN-CONTAINING PROTEIN"/>
    <property type="match status" value="1"/>
</dbReference>
<dbReference type="GO" id="GO:0004672">
    <property type="term" value="F:protein kinase activity"/>
    <property type="evidence" value="ECO:0007669"/>
    <property type="project" value="InterPro"/>
</dbReference>
<dbReference type="Proteomes" id="UP001197093">
    <property type="component" value="Unassembled WGS sequence"/>
</dbReference>
<comment type="caution">
    <text evidence="2">The sequence shown here is derived from an EMBL/GenBank/DDBJ whole genome shotgun (WGS) entry which is preliminary data.</text>
</comment>
<dbReference type="Gene3D" id="1.10.510.10">
    <property type="entry name" value="Transferase(Phosphotransferase) domain 1"/>
    <property type="match status" value="1"/>
</dbReference>
<dbReference type="InterPro" id="IPR011009">
    <property type="entry name" value="Kinase-like_dom_sf"/>
</dbReference>
<dbReference type="GO" id="GO:0005524">
    <property type="term" value="F:ATP binding"/>
    <property type="evidence" value="ECO:0007669"/>
    <property type="project" value="InterPro"/>
</dbReference>
<evidence type="ECO:0000313" key="2">
    <source>
        <dbReference type="EMBL" id="KAG7294548.1"/>
    </source>
</evidence>
<protein>
    <recommendedName>
        <fullName evidence="1">Protein kinase domain-containing protein</fullName>
    </recommendedName>
</protein>
<dbReference type="InterPro" id="IPR000719">
    <property type="entry name" value="Prot_kinase_dom"/>
</dbReference>
<dbReference type="PROSITE" id="PS50011">
    <property type="entry name" value="PROTEIN_KINASE_DOM"/>
    <property type="match status" value="1"/>
</dbReference>
<accession>A0AAD4FC17</accession>
<proteinExistence type="predicted"/>